<dbReference type="Gene3D" id="1.25.40.10">
    <property type="entry name" value="Tetratricopeptide repeat domain"/>
    <property type="match status" value="2"/>
</dbReference>
<sequence>MEDRENKHIVGNLSYLVDNTRWKTSCISVLLQTRVFCKDDVAILKAIPNERERILEFYTIIMTKQNSYEHLIAALEKGGQSGALKLLCELDVEKCKSLFELQSTSCASSGTDENLAKLRNREKRKIGHKNSIRFNVYNPVRLFTGRTKELADLHAKLQQSKTKRAVLSQMASIVGLGGIGKTELAKRYIQEYAEKYDGNVIWISAETEKSLTDSFRRLAVDYLKIRTKNVDGKEKHIQSILEEVYNFFKDKPCLFVFDNAESNEELKKFMPLQVAKPPHVLITSRDRDWKFSVEMLELHEMEELEAIEFVKTGLKIEDDSQDDIIQQLVKTLQYFPLALSQAISYISQQQTLRKYEIERYLEEFKACSMKLLNFELKSSEVNTYTKTTFTTWKMTTDVISKDKECGEEAIRILSMISYFEPDKIPTKIFTADIMDKPEPVPDMERMIEILEPIMSNPFLSRFLANDNDNTNFSYSPEKNEKALHLLVKYSMVNVNPEVEAISVHRLVQKVNRIQLRATKFEEETLEHSLRLLSGNTDKESVLNICSVFKFCETYKKLVVDFKDLPYLILRHNSININIPATIDPSTALRIRTDLKNILKKHIPENDIAMIHLDHLIAKEYYMHGNFESAAKIYARILPIYEKNESREFLIPETLDVQYFLELCLKELGKPSEGLKLSLQIYASTNFRDEFLNEWWTTALIEMAKGLQEVGYFDRAFVPNAEFLHALTPGVNVPQPLEIVSRMKEIYVSERKLLGTDVYYSRVLFDIANFFYNIGDNDTAISIATYVCEHGQVSSQDDKMVQLFEMQGLALLANMKDAEGRYKEAYVFCEKAYKLSSKVFGENYIFTLVSKGNMLSQLCALDQAETAYEELCELLQIVMKFYPNIPEVFQVEIQIGYALFRMNRFEESLAFFLDLRRRIVDRFGQSQTLLCEVDRGLKKCRMRK</sequence>
<dbReference type="InterPro" id="IPR011029">
    <property type="entry name" value="DEATH-like_dom_sf"/>
</dbReference>
<evidence type="ECO:0000259" key="1">
    <source>
        <dbReference type="Pfam" id="PF00931"/>
    </source>
</evidence>
<gene>
    <name evidence="3" type="ORF">ODALV1_LOCUS374</name>
</gene>
<dbReference type="InterPro" id="IPR002182">
    <property type="entry name" value="NB-ARC"/>
</dbReference>
<name>A0ABP1PJ35_9HEXA</name>
<dbReference type="PANTHER" id="PTHR35205">
    <property type="entry name" value="NB-ARC AND TPR DOMAIN PROTEIN"/>
    <property type="match status" value="1"/>
</dbReference>
<dbReference type="InterPro" id="IPR011990">
    <property type="entry name" value="TPR-like_helical_dom_sf"/>
</dbReference>
<dbReference type="InterPro" id="IPR027417">
    <property type="entry name" value="P-loop_NTPase"/>
</dbReference>
<reference evidence="3 4" key="1">
    <citation type="submission" date="2024-08" db="EMBL/GenBank/DDBJ databases">
        <authorList>
            <person name="Cucini C."/>
            <person name="Frati F."/>
        </authorList>
    </citation>
    <scope>NUCLEOTIDE SEQUENCE [LARGE SCALE GENOMIC DNA]</scope>
</reference>
<dbReference type="Gene3D" id="3.40.50.300">
    <property type="entry name" value="P-loop containing nucleotide triphosphate hydrolases"/>
    <property type="match status" value="1"/>
</dbReference>
<dbReference type="SMART" id="SM00028">
    <property type="entry name" value="TPR"/>
    <property type="match status" value="3"/>
</dbReference>
<comment type="caution">
    <text evidence="3">The sequence shown here is derived from an EMBL/GenBank/DDBJ whole genome shotgun (WGS) entry which is preliminary data.</text>
</comment>
<proteinExistence type="predicted"/>
<evidence type="ECO:0000313" key="4">
    <source>
        <dbReference type="Proteomes" id="UP001642540"/>
    </source>
</evidence>
<accession>A0ABP1PJ35</accession>
<evidence type="ECO:0008006" key="5">
    <source>
        <dbReference type="Google" id="ProtNLM"/>
    </source>
</evidence>
<dbReference type="EMBL" id="CAXLJM020000002">
    <property type="protein sequence ID" value="CAL8068597.1"/>
    <property type="molecule type" value="Genomic_DNA"/>
</dbReference>
<organism evidence="3 4">
    <name type="scientific">Orchesella dallaii</name>
    <dbReference type="NCBI Taxonomy" id="48710"/>
    <lineage>
        <taxon>Eukaryota</taxon>
        <taxon>Metazoa</taxon>
        <taxon>Ecdysozoa</taxon>
        <taxon>Arthropoda</taxon>
        <taxon>Hexapoda</taxon>
        <taxon>Collembola</taxon>
        <taxon>Entomobryomorpha</taxon>
        <taxon>Entomobryoidea</taxon>
        <taxon>Orchesellidae</taxon>
        <taxon>Orchesellinae</taxon>
        <taxon>Orchesella</taxon>
    </lineage>
</organism>
<dbReference type="InterPro" id="IPR056681">
    <property type="entry name" value="DUF7779"/>
</dbReference>
<dbReference type="InterPro" id="IPR019734">
    <property type="entry name" value="TPR_rpt"/>
</dbReference>
<evidence type="ECO:0000313" key="3">
    <source>
        <dbReference type="EMBL" id="CAL8068597.1"/>
    </source>
</evidence>
<feature type="domain" description="DUF7779" evidence="2">
    <location>
        <begin position="407"/>
        <end position="518"/>
    </location>
</feature>
<dbReference type="SUPFAM" id="SSF48452">
    <property type="entry name" value="TPR-like"/>
    <property type="match status" value="1"/>
</dbReference>
<protein>
    <recommendedName>
        <fullName evidence="5">NB-ARC domain-containing protein</fullName>
    </recommendedName>
</protein>
<evidence type="ECO:0000259" key="2">
    <source>
        <dbReference type="Pfam" id="PF25000"/>
    </source>
</evidence>
<keyword evidence="4" id="KW-1185">Reference proteome</keyword>
<dbReference type="Gene3D" id="1.10.533.10">
    <property type="entry name" value="Death Domain, Fas"/>
    <property type="match status" value="1"/>
</dbReference>
<dbReference type="SUPFAM" id="SSF47986">
    <property type="entry name" value="DEATH domain"/>
    <property type="match status" value="1"/>
</dbReference>
<feature type="domain" description="NB-ARC" evidence="1">
    <location>
        <begin position="168"/>
        <end position="301"/>
    </location>
</feature>
<dbReference type="SUPFAM" id="SSF52540">
    <property type="entry name" value="P-loop containing nucleoside triphosphate hydrolases"/>
    <property type="match status" value="1"/>
</dbReference>
<dbReference type="Pfam" id="PF00931">
    <property type="entry name" value="NB-ARC"/>
    <property type="match status" value="1"/>
</dbReference>
<dbReference type="Proteomes" id="UP001642540">
    <property type="component" value="Unassembled WGS sequence"/>
</dbReference>
<dbReference type="PANTHER" id="PTHR35205:SF1">
    <property type="entry name" value="ZU5 DOMAIN-CONTAINING PROTEIN"/>
    <property type="match status" value="1"/>
</dbReference>
<dbReference type="Pfam" id="PF25000">
    <property type="entry name" value="DUF7779"/>
    <property type="match status" value="1"/>
</dbReference>